<accession>A0ABN4VQA4</accession>
<dbReference type="PANTHER" id="PTHR43877">
    <property type="entry name" value="AMINOALKYLPHOSPHONATE N-ACETYLTRANSFERASE-RELATED-RELATED"/>
    <property type="match status" value="1"/>
</dbReference>
<keyword evidence="6" id="KW-1185">Reference proteome</keyword>
<feature type="region of interest" description="Disordered" evidence="3">
    <location>
        <begin position="23"/>
        <end position="47"/>
    </location>
</feature>
<feature type="domain" description="N-acetyltransferase" evidence="4">
    <location>
        <begin position="5"/>
        <end position="158"/>
    </location>
</feature>
<evidence type="ECO:0000256" key="2">
    <source>
        <dbReference type="ARBA" id="ARBA00023315"/>
    </source>
</evidence>
<dbReference type="CDD" id="cd04301">
    <property type="entry name" value="NAT_SF"/>
    <property type="match status" value="1"/>
</dbReference>
<dbReference type="InterPro" id="IPR050832">
    <property type="entry name" value="Bact_Acetyltransf"/>
</dbReference>
<dbReference type="InterPro" id="IPR000182">
    <property type="entry name" value="GNAT_dom"/>
</dbReference>
<dbReference type="RefSeq" id="WP_076686669.1">
    <property type="nucleotide sequence ID" value="NZ_CP015588.1"/>
</dbReference>
<reference evidence="5 6" key="1">
    <citation type="submission" date="2016-05" db="EMBL/GenBank/DDBJ databases">
        <authorList>
            <person name="Gu J."/>
        </authorList>
    </citation>
    <scope>NUCLEOTIDE SEQUENCE [LARGE SCALE GENOMIC DNA]</scope>
    <source>
        <strain evidence="5 6">ACCC40021</strain>
    </source>
</reference>
<keyword evidence="2" id="KW-0012">Acyltransferase</keyword>
<dbReference type="Proteomes" id="UP000187191">
    <property type="component" value="Chromosome"/>
</dbReference>
<name>A0ABN4VQA4_9ACTN</name>
<dbReference type="PROSITE" id="PS51186">
    <property type="entry name" value="GNAT"/>
    <property type="match status" value="1"/>
</dbReference>
<evidence type="ECO:0000313" key="6">
    <source>
        <dbReference type="Proteomes" id="UP000187191"/>
    </source>
</evidence>
<dbReference type="Gene3D" id="3.40.630.30">
    <property type="match status" value="1"/>
</dbReference>
<evidence type="ECO:0000256" key="1">
    <source>
        <dbReference type="ARBA" id="ARBA00022679"/>
    </source>
</evidence>
<dbReference type="Pfam" id="PF00583">
    <property type="entry name" value="Acetyltransf_1"/>
    <property type="match status" value="1"/>
</dbReference>
<keyword evidence="1" id="KW-0808">Transferase</keyword>
<proteinExistence type="predicted"/>
<dbReference type="SUPFAM" id="SSF55729">
    <property type="entry name" value="Acyl-CoA N-acyltransferases (Nat)"/>
    <property type="match status" value="1"/>
</dbReference>
<evidence type="ECO:0000256" key="3">
    <source>
        <dbReference type="SAM" id="MobiDB-lite"/>
    </source>
</evidence>
<feature type="compositionally biased region" description="Basic and acidic residues" evidence="3">
    <location>
        <begin position="25"/>
        <end position="34"/>
    </location>
</feature>
<dbReference type="InterPro" id="IPR016181">
    <property type="entry name" value="Acyl_CoA_acyltransferase"/>
</dbReference>
<evidence type="ECO:0000313" key="5">
    <source>
        <dbReference type="EMBL" id="APY88658.1"/>
    </source>
</evidence>
<evidence type="ECO:0000259" key="4">
    <source>
        <dbReference type="PROSITE" id="PS51186"/>
    </source>
</evidence>
<protein>
    <recommendedName>
        <fullName evidence="4">N-acetyltransferase domain-containing protein</fullName>
    </recommendedName>
</protein>
<dbReference type="EMBL" id="CP015588">
    <property type="protein sequence ID" value="APY88658.1"/>
    <property type="molecule type" value="Genomic_DNA"/>
</dbReference>
<sequence length="158" mass="17711">MPTDVTVRPARPADAPALAALRRAFQHEDDEGRRPSTPARPLEEAEQWTHDRLGGDRWSAWVAEAGGEICGHVFLCPVERMPDPYGGSAPIGYVTNFYVTPSQRRRGVGARLLEALREHYRDAGFETLIAWPSERSSPLWRRAGFQPPDELLELPLDP</sequence>
<organism evidence="5 6">
    <name type="scientific">Streptomyces alfalfae</name>
    <dbReference type="NCBI Taxonomy" id="1642299"/>
    <lineage>
        <taxon>Bacteria</taxon>
        <taxon>Bacillati</taxon>
        <taxon>Actinomycetota</taxon>
        <taxon>Actinomycetes</taxon>
        <taxon>Kitasatosporales</taxon>
        <taxon>Streptomycetaceae</taxon>
        <taxon>Streptomyces</taxon>
    </lineage>
</organism>
<gene>
    <name evidence="5" type="ORF">A7J05_25890</name>
</gene>